<gene>
    <name evidence="4" type="ordered locus">Rvan_1941</name>
</gene>
<organism evidence="4 5">
    <name type="scientific">Rhodomicrobium vannielii (strain ATCC 17100 / DSM 162 / LMG 4299 / NCIMB 10020 / ATH 3.1.1)</name>
    <dbReference type="NCBI Taxonomy" id="648757"/>
    <lineage>
        <taxon>Bacteria</taxon>
        <taxon>Pseudomonadati</taxon>
        <taxon>Pseudomonadota</taxon>
        <taxon>Alphaproteobacteria</taxon>
        <taxon>Hyphomicrobiales</taxon>
        <taxon>Hyphomicrobiaceae</taxon>
        <taxon>Rhodomicrobium</taxon>
    </lineage>
</organism>
<dbReference type="RefSeq" id="WP_013419563.1">
    <property type="nucleotide sequence ID" value="NC_014664.1"/>
</dbReference>
<dbReference type="Pfam" id="PF00226">
    <property type="entry name" value="DnaJ"/>
    <property type="match status" value="1"/>
</dbReference>
<dbReference type="OrthoDB" id="9779889at2"/>
<dbReference type="Gene3D" id="2.60.260.20">
    <property type="entry name" value="Urease metallochaperone UreE, N-terminal domain"/>
    <property type="match status" value="2"/>
</dbReference>
<feature type="region of interest" description="Disordered" evidence="2">
    <location>
        <begin position="59"/>
        <end position="79"/>
    </location>
</feature>
<keyword evidence="4" id="KW-0346">Stress response</keyword>
<evidence type="ECO:0000256" key="2">
    <source>
        <dbReference type="SAM" id="MobiDB-lite"/>
    </source>
</evidence>
<reference evidence="5" key="1">
    <citation type="journal article" date="2011" name="J. Bacteriol.">
        <title>Genome sequences of eight morphologically diverse alphaproteobacteria.</title>
        <authorList>
            <consortium name="US DOE Joint Genome Institute"/>
            <person name="Brown P.J."/>
            <person name="Kysela D.T."/>
            <person name="Buechlein A."/>
            <person name="Hemmerich C."/>
            <person name="Brun Y.V."/>
        </authorList>
    </citation>
    <scope>NUCLEOTIDE SEQUENCE [LARGE SCALE GENOMIC DNA]</scope>
    <source>
        <strain evidence="5">ATCC 17100 / ATH 3.1.1 / DSM 162 / LMG 4299</strain>
    </source>
</reference>
<evidence type="ECO:0000313" key="5">
    <source>
        <dbReference type="Proteomes" id="UP000001399"/>
    </source>
</evidence>
<dbReference type="SUPFAM" id="SSF49493">
    <property type="entry name" value="HSP40/DnaJ peptide-binding domain"/>
    <property type="match status" value="2"/>
</dbReference>
<dbReference type="GO" id="GO:0005737">
    <property type="term" value="C:cytoplasm"/>
    <property type="evidence" value="ECO:0007669"/>
    <property type="project" value="TreeGrafter"/>
</dbReference>
<sequence>MADPYTILGVSKTATDDEIRKAYKSLAKKNHPDLNPGDKEAEARFKDISAAHTFLSDKEKRRAYDAGEIDEQGQEKPQRRYYRDYADTGAGERYYTSPEGGFEGFGGSGDFSDLFGDILRRRDAGTGTGAGTGPGGAQFRMRGGDAHYALPVDFLEAVNGAKKRVDMPDGKTLDITIPAGVEEGQTLRLKGQGMPGIGGGPAGDALITVSVLPHPVFRREGQDIKSVLPVTLGEALAGGSVPVETVTGPVNVKIPKNSNTGRVLRLRGKGVQGKAKGDHLVELQVVLPPEPDAALEDFVTAWERDHPYNPRQGG</sequence>
<keyword evidence="5" id="KW-1185">Reference proteome</keyword>
<dbReference type="eggNOG" id="COG0484">
    <property type="taxonomic scope" value="Bacteria"/>
</dbReference>
<dbReference type="PROSITE" id="PS50076">
    <property type="entry name" value="DNAJ_2"/>
    <property type="match status" value="1"/>
</dbReference>
<dbReference type="InterPro" id="IPR001623">
    <property type="entry name" value="DnaJ_domain"/>
</dbReference>
<dbReference type="Gene3D" id="1.10.287.110">
    <property type="entry name" value="DnaJ domain"/>
    <property type="match status" value="1"/>
</dbReference>
<evidence type="ECO:0000313" key="4">
    <source>
        <dbReference type="EMBL" id="ADP71177.1"/>
    </source>
</evidence>
<dbReference type="Proteomes" id="UP000001399">
    <property type="component" value="Chromosome"/>
</dbReference>
<feature type="domain" description="J" evidence="3">
    <location>
        <begin position="3"/>
        <end position="68"/>
    </location>
</feature>
<dbReference type="InterPro" id="IPR008971">
    <property type="entry name" value="HSP40/DnaJ_pept-bd"/>
</dbReference>
<dbReference type="CDD" id="cd06257">
    <property type="entry name" value="DnaJ"/>
    <property type="match status" value="1"/>
</dbReference>
<dbReference type="AlphaFoldDB" id="E3I0T7"/>
<dbReference type="KEGG" id="rva:Rvan_1941"/>
<dbReference type="SMART" id="SM00271">
    <property type="entry name" value="DnaJ"/>
    <property type="match status" value="1"/>
</dbReference>
<dbReference type="SUPFAM" id="SSF46565">
    <property type="entry name" value="Chaperone J-domain"/>
    <property type="match status" value="1"/>
</dbReference>
<dbReference type="GO" id="GO:0042026">
    <property type="term" value="P:protein refolding"/>
    <property type="evidence" value="ECO:0007669"/>
    <property type="project" value="TreeGrafter"/>
</dbReference>
<name>E3I0T7_RHOVT</name>
<evidence type="ECO:0000256" key="1">
    <source>
        <dbReference type="ARBA" id="ARBA00023186"/>
    </source>
</evidence>
<proteinExistence type="predicted"/>
<dbReference type="STRING" id="648757.Rvan_1941"/>
<dbReference type="Pfam" id="PF01556">
    <property type="entry name" value="DnaJ_C"/>
    <property type="match status" value="1"/>
</dbReference>
<dbReference type="EMBL" id="CP002292">
    <property type="protein sequence ID" value="ADP71177.1"/>
    <property type="molecule type" value="Genomic_DNA"/>
</dbReference>
<dbReference type="GO" id="GO:0051082">
    <property type="term" value="F:unfolded protein binding"/>
    <property type="evidence" value="ECO:0007669"/>
    <property type="project" value="InterPro"/>
</dbReference>
<accession>E3I0T7</accession>
<keyword evidence="1" id="KW-0143">Chaperone</keyword>
<dbReference type="InterPro" id="IPR002939">
    <property type="entry name" value="DnaJ_C"/>
</dbReference>
<dbReference type="PANTHER" id="PTHR43096">
    <property type="entry name" value="DNAJ HOMOLOG 1, MITOCHONDRIAL-RELATED"/>
    <property type="match status" value="1"/>
</dbReference>
<evidence type="ECO:0000259" key="3">
    <source>
        <dbReference type="PROSITE" id="PS50076"/>
    </source>
</evidence>
<dbReference type="CDD" id="cd10747">
    <property type="entry name" value="DnaJ_C"/>
    <property type="match status" value="1"/>
</dbReference>
<dbReference type="PANTHER" id="PTHR43096:SF48">
    <property type="entry name" value="CHAPERONE PROTEIN DNAJ"/>
    <property type="match status" value="1"/>
</dbReference>
<dbReference type="InterPro" id="IPR036869">
    <property type="entry name" value="J_dom_sf"/>
</dbReference>
<dbReference type="HOGENOM" id="CLU_017633_0_0_5"/>
<dbReference type="PRINTS" id="PR00625">
    <property type="entry name" value="JDOMAIN"/>
</dbReference>
<protein>
    <submittedName>
        <fullName evidence="4">Heat shock protein DnaJ domain protein</fullName>
    </submittedName>
</protein>